<protein>
    <submittedName>
        <fullName evidence="2">Uncharacterized protein</fullName>
    </submittedName>
</protein>
<keyword evidence="1" id="KW-0472">Membrane</keyword>
<keyword evidence="1" id="KW-1133">Transmembrane helix</keyword>
<name>A0A835J5P1_9ROSI</name>
<dbReference type="AlphaFoldDB" id="A0A835J5P1"/>
<dbReference type="EMBL" id="JADGMS010000017">
    <property type="protein sequence ID" value="KAF9663537.1"/>
    <property type="molecule type" value="Genomic_DNA"/>
</dbReference>
<gene>
    <name evidence="2" type="ORF">SADUNF_Sadunf17G0061600</name>
</gene>
<feature type="transmembrane region" description="Helical" evidence="1">
    <location>
        <begin position="49"/>
        <end position="66"/>
    </location>
</feature>
<proteinExistence type="predicted"/>
<comment type="caution">
    <text evidence="2">The sequence shown here is derived from an EMBL/GenBank/DDBJ whole genome shotgun (WGS) entry which is preliminary data.</text>
</comment>
<organism evidence="2 3">
    <name type="scientific">Salix dunnii</name>
    <dbReference type="NCBI Taxonomy" id="1413687"/>
    <lineage>
        <taxon>Eukaryota</taxon>
        <taxon>Viridiplantae</taxon>
        <taxon>Streptophyta</taxon>
        <taxon>Embryophyta</taxon>
        <taxon>Tracheophyta</taxon>
        <taxon>Spermatophyta</taxon>
        <taxon>Magnoliopsida</taxon>
        <taxon>eudicotyledons</taxon>
        <taxon>Gunneridae</taxon>
        <taxon>Pentapetalae</taxon>
        <taxon>rosids</taxon>
        <taxon>fabids</taxon>
        <taxon>Malpighiales</taxon>
        <taxon>Salicaceae</taxon>
        <taxon>Saliceae</taxon>
        <taxon>Salix</taxon>
    </lineage>
</organism>
<evidence type="ECO:0000313" key="2">
    <source>
        <dbReference type="EMBL" id="KAF9663537.1"/>
    </source>
</evidence>
<reference evidence="2 3" key="1">
    <citation type="submission" date="2020-10" db="EMBL/GenBank/DDBJ databases">
        <title>Plant Genome Project.</title>
        <authorList>
            <person name="Zhang R.-G."/>
        </authorList>
    </citation>
    <scope>NUCLEOTIDE SEQUENCE [LARGE SCALE GENOMIC DNA]</scope>
    <source>
        <strain evidence="2">FAFU-HL-1</strain>
        <tissue evidence="2">Leaf</tissue>
    </source>
</reference>
<dbReference type="Proteomes" id="UP000657918">
    <property type="component" value="Unassembled WGS sequence"/>
</dbReference>
<evidence type="ECO:0000256" key="1">
    <source>
        <dbReference type="SAM" id="Phobius"/>
    </source>
</evidence>
<accession>A0A835J5P1</accession>
<evidence type="ECO:0000313" key="3">
    <source>
        <dbReference type="Proteomes" id="UP000657918"/>
    </source>
</evidence>
<keyword evidence="3" id="KW-1185">Reference proteome</keyword>
<sequence>MNCKEYLATMQERKLNKDFTLVLDTEYSFYICNHILDRDKMDLRPNNEARVASLVVGISYALIVIAKEASKKKKRLDKGQKRIKIFYIKHANLSRVSKKIKVLAIIMEMKHIRG</sequence>
<keyword evidence="1" id="KW-0812">Transmembrane</keyword>